<dbReference type="AlphaFoldDB" id="A0A2U2BUQ2"/>
<dbReference type="RefSeq" id="WP_109252963.1">
    <property type="nucleotide sequence ID" value="NZ_QEXV01000003.1"/>
</dbReference>
<reference evidence="3" key="1">
    <citation type="submission" date="2018-05" db="EMBL/GenBank/DDBJ databases">
        <authorList>
            <person name="Liu B.-T."/>
        </authorList>
    </citation>
    <scope>NUCLEOTIDE SEQUENCE [LARGE SCALE GENOMIC DNA]</scope>
    <source>
        <strain evidence="3">WD6-1</strain>
    </source>
</reference>
<organism evidence="2 3">
    <name type="scientific">Marinicauda salina</name>
    <dbReference type="NCBI Taxonomy" id="2135793"/>
    <lineage>
        <taxon>Bacteria</taxon>
        <taxon>Pseudomonadati</taxon>
        <taxon>Pseudomonadota</taxon>
        <taxon>Alphaproteobacteria</taxon>
        <taxon>Maricaulales</taxon>
        <taxon>Maricaulaceae</taxon>
        <taxon>Marinicauda</taxon>
    </lineage>
</organism>
<accession>A0A2U2BUQ2</accession>
<name>A0A2U2BUQ2_9PROT</name>
<evidence type="ECO:0000256" key="1">
    <source>
        <dbReference type="SAM" id="Phobius"/>
    </source>
</evidence>
<proteinExistence type="predicted"/>
<keyword evidence="1" id="KW-1133">Transmembrane helix</keyword>
<feature type="transmembrane region" description="Helical" evidence="1">
    <location>
        <begin position="44"/>
        <end position="61"/>
    </location>
</feature>
<feature type="transmembrane region" description="Helical" evidence="1">
    <location>
        <begin position="20"/>
        <end position="38"/>
    </location>
</feature>
<keyword evidence="1" id="KW-0812">Transmembrane</keyword>
<sequence length="98" mass="10386">MSSRKQAVYGANAVRVLRAVLAGLVAAAFIALVVLMAAVVTASAFIIAGVAALGAGAFWLYRKIRGGRSDRDREPRILVARRGPHGWTVEGDNRPNEA</sequence>
<protein>
    <submittedName>
        <fullName evidence="2">Uncharacterized protein</fullName>
    </submittedName>
</protein>
<evidence type="ECO:0000313" key="2">
    <source>
        <dbReference type="EMBL" id="PWE17732.1"/>
    </source>
</evidence>
<dbReference type="OrthoDB" id="7632661at2"/>
<comment type="caution">
    <text evidence="2">The sequence shown here is derived from an EMBL/GenBank/DDBJ whole genome shotgun (WGS) entry which is preliminary data.</text>
</comment>
<keyword evidence="1" id="KW-0472">Membrane</keyword>
<evidence type="ECO:0000313" key="3">
    <source>
        <dbReference type="Proteomes" id="UP000245168"/>
    </source>
</evidence>
<dbReference type="EMBL" id="QEXV01000003">
    <property type="protein sequence ID" value="PWE17732.1"/>
    <property type="molecule type" value="Genomic_DNA"/>
</dbReference>
<dbReference type="Proteomes" id="UP000245168">
    <property type="component" value="Unassembled WGS sequence"/>
</dbReference>
<gene>
    <name evidence="2" type="ORF">DDZ18_08745</name>
</gene>
<keyword evidence="3" id="KW-1185">Reference proteome</keyword>